<keyword evidence="4 5" id="KW-0274">FAD</keyword>
<dbReference type="PANTHER" id="PTHR11552:SF147">
    <property type="entry name" value="CHOLINE DEHYDROGENASE, MITOCHONDRIAL"/>
    <property type="match status" value="1"/>
</dbReference>
<gene>
    <name evidence="8" type="ORF">ODALV1_LOCUS722</name>
</gene>
<keyword evidence="6" id="KW-0732">Signal</keyword>
<protein>
    <recommendedName>
        <fullName evidence="7">Glucose-methanol-choline oxidoreductase N-terminal domain-containing protein</fullName>
    </recommendedName>
</protein>
<evidence type="ECO:0000256" key="3">
    <source>
        <dbReference type="ARBA" id="ARBA00022630"/>
    </source>
</evidence>
<sequence>MALLILLLKTLFFILLTSSSVQAIKYENINQNYCFLNTIVTANSVNNGNTNTTIDIFHLDTHFAPTLLSPTTFRTFYTHKEEWFNMMKIEKTRDVNLTTYDGFWRFIQKHREPCVIFEIVPATVNDTLEIIYGSGYSSSKDVLFIIYIKSFEFVSQFEFELQSWEDGEIHANIVFVQNLENELKYSSDKNYFTIYCHLCHEKKVKWKSTSKEETLQELVSFSNNINSRGHGSSSTFYTMYKWDLSGFHHKACFSTSRNVISNLWKCFSSMEVIFSIIERQLNVTFRATQSSVDDDIEGRHGLKVAVEIPWVIDNFIEDRVDFLVSHMISRKLMYCKHLNESIVKWDTYISPFDNITWALIGSSIIMYAMLYKNIWRGLDLMWPFFDTEPQFSHWKINLGFSLISTMLLSFMYQAVMSTELLMEPKLETISTVKGLIDSGYKARLNTPELLHMAESILNSSTFYQRMFWKFGNYYVRDVTYVESCLEECSTIRKELEYNARRKSIILLADNDPVLKAIIGMDFVTFDGKFCKAMDFGFPPHWAIFSSWSHLSKESHKVATRTREHGIMEKWERIREWVRFLRSSDNLKLHSMWFGTKTTQPFISSSPSHDEVDQYKAATPGNECHINTGKNESNSNTTVISEPEPSFDFIVVGGGTAGCAVARRLSENGRYSVLVLEAGGFPMEDQSIPALAKVFEVNPNVTFQYQSVPQQRAALGNNGIVKVPLGRVLGGTSTINYNFFNRGSPYDFDNWANITGDPSWKYTNMLKYFIRSETYRGEYPSDQHGFKGPITVSFKEYTPGRQQWMRGGQELGYQIKDPNGPQQISFTPIEFSRRFGRRSTSFTGYIQPILNTRRNLRIVTNALVSKVIFQGKTAVGVQYTISGSRVPFVAVAKKEIILSAGTYGSATLLQKSGIGPRDLLRKAGIPLIKELPVGENFQEHPVVPLQFILSNRSLSFDRQRDLTPEYYKLFLRRGVGPYASVAGYSGQAFIASSLAKKEGHPGWADIQLALSAVNDPMEPFKNVRLGPSEIPILVFVYLGREKSRGTVKLNTNNVNGIPLIDFNYLEDARDEQILLEGINLTMNLIERTEAYRSVGARYLQTPLPACSRMEFRSEAYWRCYMRQTIIGGNHPSSTCSMNAVVDSSLRVIGLKRLRVVDASVMPTITNANLQAAIYGIAEKISDEILRDWL</sequence>
<keyword evidence="3 5" id="KW-0285">Flavoprotein</keyword>
<dbReference type="InterPro" id="IPR012132">
    <property type="entry name" value="GMC_OxRdtase"/>
</dbReference>
<accession>A0ABP1PK54</accession>
<dbReference type="PANTHER" id="PTHR11552">
    <property type="entry name" value="GLUCOSE-METHANOL-CHOLINE GMC OXIDOREDUCTASE"/>
    <property type="match status" value="1"/>
</dbReference>
<evidence type="ECO:0000256" key="2">
    <source>
        <dbReference type="ARBA" id="ARBA00010790"/>
    </source>
</evidence>
<evidence type="ECO:0000256" key="4">
    <source>
        <dbReference type="ARBA" id="ARBA00022827"/>
    </source>
</evidence>
<comment type="cofactor">
    <cofactor evidence="1">
        <name>FAD</name>
        <dbReference type="ChEBI" id="CHEBI:57692"/>
    </cofactor>
</comment>
<dbReference type="InterPro" id="IPR007867">
    <property type="entry name" value="GMC_OxRtase_C"/>
</dbReference>
<reference evidence="8 9" key="1">
    <citation type="submission" date="2024-08" db="EMBL/GenBank/DDBJ databases">
        <authorList>
            <person name="Cucini C."/>
            <person name="Frati F."/>
        </authorList>
    </citation>
    <scope>NUCLEOTIDE SEQUENCE [LARGE SCALE GENOMIC DNA]</scope>
</reference>
<evidence type="ECO:0000256" key="1">
    <source>
        <dbReference type="ARBA" id="ARBA00001974"/>
    </source>
</evidence>
<evidence type="ECO:0000313" key="9">
    <source>
        <dbReference type="Proteomes" id="UP001642540"/>
    </source>
</evidence>
<dbReference type="InterPro" id="IPR036188">
    <property type="entry name" value="FAD/NAD-bd_sf"/>
</dbReference>
<dbReference type="InterPro" id="IPR000172">
    <property type="entry name" value="GMC_OxRdtase_N"/>
</dbReference>
<evidence type="ECO:0000256" key="6">
    <source>
        <dbReference type="SAM" id="SignalP"/>
    </source>
</evidence>
<comment type="similarity">
    <text evidence="2 5">Belongs to the GMC oxidoreductase family.</text>
</comment>
<evidence type="ECO:0000259" key="7">
    <source>
        <dbReference type="PROSITE" id="PS00623"/>
    </source>
</evidence>
<dbReference type="Pfam" id="PF00732">
    <property type="entry name" value="GMC_oxred_N"/>
    <property type="match status" value="1"/>
</dbReference>
<proteinExistence type="inferred from homology"/>
<dbReference type="SUPFAM" id="SSF51905">
    <property type="entry name" value="FAD/NAD(P)-binding domain"/>
    <property type="match status" value="1"/>
</dbReference>
<feature type="signal peptide" evidence="6">
    <location>
        <begin position="1"/>
        <end position="23"/>
    </location>
</feature>
<name>A0ABP1PK54_9HEXA</name>
<dbReference type="Gene3D" id="3.50.50.60">
    <property type="entry name" value="FAD/NAD(P)-binding domain"/>
    <property type="match status" value="1"/>
</dbReference>
<feature type="domain" description="Glucose-methanol-choline oxidoreductase N-terminal" evidence="7">
    <location>
        <begin position="725"/>
        <end position="748"/>
    </location>
</feature>
<dbReference type="Gene3D" id="3.30.560.10">
    <property type="entry name" value="Glucose Oxidase, domain 3"/>
    <property type="match status" value="1"/>
</dbReference>
<organism evidence="8 9">
    <name type="scientific">Orchesella dallaii</name>
    <dbReference type="NCBI Taxonomy" id="48710"/>
    <lineage>
        <taxon>Eukaryota</taxon>
        <taxon>Metazoa</taxon>
        <taxon>Ecdysozoa</taxon>
        <taxon>Arthropoda</taxon>
        <taxon>Hexapoda</taxon>
        <taxon>Collembola</taxon>
        <taxon>Entomobryomorpha</taxon>
        <taxon>Entomobryoidea</taxon>
        <taxon>Orchesellidae</taxon>
        <taxon>Orchesellinae</taxon>
        <taxon>Orchesella</taxon>
    </lineage>
</organism>
<dbReference type="SUPFAM" id="SSF54373">
    <property type="entry name" value="FAD-linked reductases, C-terminal domain"/>
    <property type="match status" value="1"/>
</dbReference>
<evidence type="ECO:0000313" key="8">
    <source>
        <dbReference type="EMBL" id="CAL8069343.1"/>
    </source>
</evidence>
<keyword evidence="9" id="KW-1185">Reference proteome</keyword>
<dbReference type="EMBL" id="CAXLJM020000004">
    <property type="protein sequence ID" value="CAL8069343.1"/>
    <property type="molecule type" value="Genomic_DNA"/>
</dbReference>
<dbReference type="PROSITE" id="PS00623">
    <property type="entry name" value="GMC_OXRED_1"/>
    <property type="match status" value="1"/>
</dbReference>
<dbReference type="Proteomes" id="UP001642540">
    <property type="component" value="Unassembled WGS sequence"/>
</dbReference>
<comment type="caution">
    <text evidence="8">The sequence shown here is derived from an EMBL/GenBank/DDBJ whole genome shotgun (WGS) entry which is preliminary data.</text>
</comment>
<feature type="chain" id="PRO_5046378020" description="Glucose-methanol-choline oxidoreductase N-terminal domain-containing protein" evidence="6">
    <location>
        <begin position="24"/>
        <end position="1188"/>
    </location>
</feature>
<evidence type="ECO:0000256" key="5">
    <source>
        <dbReference type="RuleBase" id="RU003968"/>
    </source>
</evidence>
<dbReference type="Pfam" id="PF05199">
    <property type="entry name" value="GMC_oxred_C"/>
    <property type="match status" value="1"/>
</dbReference>